<keyword evidence="2" id="KW-0812">Transmembrane</keyword>
<feature type="signal peptide" evidence="3">
    <location>
        <begin position="1"/>
        <end position="16"/>
    </location>
</feature>
<dbReference type="EMBL" id="NMVI01000026">
    <property type="protein sequence ID" value="OYN85125.1"/>
    <property type="molecule type" value="Genomic_DNA"/>
</dbReference>
<feature type="compositionally biased region" description="Low complexity" evidence="1">
    <location>
        <begin position="117"/>
        <end position="128"/>
    </location>
</feature>
<keyword evidence="2" id="KW-1133">Transmembrane helix</keyword>
<dbReference type="AlphaFoldDB" id="A0A255E6J6"/>
<evidence type="ECO:0000256" key="1">
    <source>
        <dbReference type="SAM" id="MobiDB-lite"/>
    </source>
</evidence>
<evidence type="ECO:0000256" key="2">
    <source>
        <dbReference type="SAM" id="Phobius"/>
    </source>
</evidence>
<accession>A0A255E6J6</accession>
<name>A0A255E6J6_9ACTN</name>
<comment type="caution">
    <text evidence="4">The sequence shown here is derived from an EMBL/GenBank/DDBJ whole genome shotgun (WGS) entry which is preliminary data.</text>
</comment>
<keyword evidence="2" id="KW-0472">Membrane</keyword>
<keyword evidence="3" id="KW-0732">Signal</keyword>
<organism evidence="4 5">
    <name type="scientific">Parenemella sanctibonifatiensis</name>
    <dbReference type="NCBI Taxonomy" id="2016505"/>
    <lineage>
        <taxon>Bacteria</taxon>
        <taxon>Bacillati</taxon>
        <taxon>Actinomycetota</taxon>
        <taxon>Actinomycetes</taxon>
        <taxon>Propionibacteriales</taxon>
        <taxon>Propionibacteriaceae</taxon>
        <taxon>Parenemella</taxon>
    </lineage>
</organism>
<protein>
    <recommendedName>
        <fullName evidence="6">Carboxypeptidase regulatory-like domain-containing protein</fullName>
    </recommendedName>
</protein>
<reference evidence="4 5" key="1">
    <citation type="submission" date="2017-07" db="EMBL/GenBank/DDBJ databases">
        <title>Draft whole genome sequences of clinical Proprionibacteriaceae strains.</title>
        <authorList>
            <person name="Bernier A.-M."/>
            <person name="Bernard K."/>
            <person name="Domingo M.-C."/>
        </authorList>
    </citation>
    <scope>NUCLEOTIDE SEQUENCE [LARGE SCALE GENOMIC DNA]</scope>
    <source>
        <strain evidence="4 5">NML 160184</strain>
    </source>
</reference>
<feature type="compositionally biased region" description="Polar residues" evidence="1">
    <location>
        <begin position="253"/>
        <end position="275"/>
    </location>
</feature>
<dbReference type="Proteomes" id="UP000216533">
    <property type="component" value="Unassembled WGS sequence"/>
</dbReference>
<evidence type="ECO:0000313" key="4">
    <source>
        <dbReference type="EMBL" id="OYN85125.1"/>
    </source>
</evidence>
<sequence>MLALVLTLLTAPLAYAQTGTTLTLVTEPNPVQPGSQATLQGTLTGQGGEPVGSAPIQLIVNGAPLSQTTTAADGSYRLIVQAREDRENATYAVEVRFPGTGTYAATSTSGELQISSAGAEAPPAEQAPTPAPPAGQPTVLTLVIPQPRVRAADLFEVSGQLMAGPDPVSGAEVEVHLNADPVATAVTDDNGNWTAFVRTSAMEVTDNPVEMDLYARYRGDDGFDASEAHAVVGVDPPPAPPSIATPTPGPTRIGSSDPATAPTRSARPQLQTQETSPDRLGRTLAAVGLGSLVVLGLLVSLAMMAHRRGR</sequence>
<evidence type="ECO:0008006" key="6">
    <source>
        <dbReference type="Google" id="ProtNLM"/>
    </source>
</evidence>
<feature type="region of interest" description="Disordered" evidence="1">
    <location>
        <begin position="232"/>
        <end position="279"/>
    </location>
</feature>
<feature type="compositionally biased region" description="Pro residues" evidence="1">
    <location>
        <begin position="235"/>
        <end position="249"/>
    </location>
</feature>
<feature type="region of interest" description="Disordered" evidence="1">
    <location>
        <begin position="106"/>
        <end position="136"/>
    </location>
</feature>
<evidence type="ECO:0000256" key="3">
    <source>
        <dbReference type="SAM" id="SignalP"/>
    </source>
</evidence>
<evidence type="ECO:0000313" key="5">
    <source>
        <dbReference type="Proteomes" id="UP000216533"/>
    </source>
</evidence>
<gene>
    <name evidence="4" type="ORF">CGZ92_11735</name>
</gene>
<feature type="chain" id="PRO_5013327442" description="Carboxypeptidase regulatory-like domain-containing protein" evidence="3">
    <location>
        <begin position="17"/>
        <end position="310"/>
    </location>
</feature>
<feature type="transmembrane region" description="Helical" evidence="2">
    <location>
        <begin position="284"/>
        <end position="305"/>
    </location>
</feature>
<proteinExistence type="predicted"/>